<evidence type="ECO:0000313" key="1">
    <source>
        <dbReference type="EMBL" id="MPC70367.1"/>
    </source>
</evidence>
<comment type="caution">
    <text evidence="1">The sequence shown here is derived from an EMBL/GenBank/DDBJ whole genome shotgun (WGS) entry which is preliminary data.</text>
</comment>
<sequence>MEKKSLDRRQLRKLGGFWEVKQKVLIGFSLRKAKWRITCMASPHSGPASQPRKISGGLLEKYRTQGRTSPGGEIVRN</sequence>
<accession>A0A5B7HMC1</accession>
<name>A0A5B7HMC1_PORTR</name>
<proteinExistence type="predicted"/>
<protein>
    <submittedName>
        <fullName evidence="1">Uncharacterized protein</fullName>
    </submittedName>
</protein>
<dbReference type="AlphaFoldDB" id="A0A5B7HMC1"/>
<dbReference type="Proteomes" id="UP000324222">
    <property type="component" value="Unassembled WGS sequence"/>
</dbReference>
<gene>
    <name evidence="1" type="ORF">E2C01_064613</name>
</gene>
<keyword evidence="2" id="KW-1185">Reference proteome</keyword>
<evidence type="ECO:0000313" key="2">
    <source>
        <dbReference type="Proteomes" id="UP000324222"/>
    </source>
</evidence>
<dbReference type="EMBL" id="VSRR010031003">
    <property type="protein sequence ID" value="MPC70367.1"/>
    <property type="molecule type" value="Genomic_DNA"/>
</dbReference>
<organism evidence="1 2">
    <name type="scientific">Portunus trituberculatus</name>
    <name type="common">Swimming crab</name>
    <name type="synonym">Neptunus trituberculatus</name>
    <dbReference type="NCBI Taxonomy" id="210409"/>
    <lineage>
        <taxon>Eukaryota</taxon>
        <taxon>Metazoa</taxon>
        <taxon>Ecdysozoa</taxon>
        <taxon>Arthropoda</taxon>
        <taxon>Crustacea</taxon>
        <taxon>Multicrustacea</taxon>
        <taxon>Malacostraca</taxon>
        <taxon>Eumalacostraca</taxon>
        <taxon>Eucarida</taxon>
        <taxon>Decapoda</taxon>
        <taxon>Pleocyemata</taxon>
        <taxon>Brachyura</taxon>
        <taxon>Eubrachyura</taxon>
        <taxon>Portunoidea</taxon>
        <taxon>Portunidae</taxon>
        <taxon>Portuninae</taxon>
        <taxon>Portunus</taxon>
    </lineage>
</organism>
<reference evidence="1 2" key="1">
    <citation type="submission" date="2019-05" db="EMBL/GenBank/DDBJ databases">
        <title>Another draft genome of Portunus trituberculatus and its Hox gene families provides insights of decapod evolution.</title>
        <authorList>
            <person name="Jeong J.-H."/>
            <person name="Song I."/>
            <person name="Kim S."/>
            <person name="Choi T."/>
            <person name="Kim D."/>
            <person name="Ryu S."/>
            <person name="Kim W."/>
        </authorList>
    </citation>
    <scope>NUCLEOTIDE SEQUENCE [LARGE SCALE GENOMIC DNA]</scope>
    <source>
        <tissue evidence="1">Muscle</tissue>
    </source>
</reference>